<dbReference type="SUPFAM" id="SSF52540">
    <property type="entry name" value="P-loop containing nucleoside triphosphate hydrolases"/>
    <property type="match status" value="1"/>
</dbReference>
<proteinExistence type="inferred from homology"/>
<evidence type="ECO:0000259" key="8">
    <source>
        <dbReference type="PROSITE" id="PS51755"/>
    </source>
</evidence>
<dbReference type="InterPro" id="IPR011990">
    <property type="entry name" value="TPR-like_helical_dom_sf"/>
</dbReference>
<keyword evidence="2" id="KW-0805">Transcription regulation</keyword>
<dbReference type="PRINTS" id="PR00364">
    <property type="entry name" value="DISEASERSIST"/>
</dbReference>
<dbReference type="SUPFAM" id="SSF48452">
    <property type="entry name" value="TPR-like"/>
    <property type="match status" value="2"/>
</dbReference>
<evidence type="ECO:0000313" key="10">
    <source>
        <dbReference type="Proteomes" id="UP000579153"/>
    </source>
</evidence>
<dbReference type="Proteomes" id="UP000579153">
    <property type="component" value="Unassembled WGS sequence"/>
</dbReference>
<dbReference type="Pfam" id="PF00486">
    <property type="entry name" value="Trans_reg_C"/>
    <property type="match status" value="1"/>
</dbReference>
<keyword evidence="3 6" id="KW-0238">DNA-binding</keyword>
<dbReference type="InterPro" id="IPR016032">
    <property type="entry name" value="Sig_transdc_resp-reg_C-effctor"/>
</dbReference>
<evidence type="ECO:0000256" key="6">
    <source>
        <dbReference type="PROSITE-ProRule" id="PRU01091"/>
    </source>
</evidence>
<feature type="region of interest" description="Disordered" evidence="7">
    <location>
        <begin position="241"/>
        <end position="272"/>
    </location>
</feature>
<evidence type="ECO:0000256" key="7">
    <source>
        <dbReference type="SAM" id="MobiDB-lite"/>
    </source>
</evidence>
<dbReference type="GO" id="GO:0000160">
    <property type="term" value="P:phosphorelay signal transduction system"/>
    <property type="evidence" value="ECO:0007669"/>
    <property type="project" value="InterPro"/>
</dbReference>
<feature type="compositionally biased region" description="Pro residues" evidence="7">
    <location>
        <begin position="253"/>
        <end position="263"/>
    </location>
</feature>
<evidence type="ECO:0000256" key="4">
    <source>
        <dbReference type="ARBA" id="ARBA00023163"/>
    </source>
</evidence>
<dbReference type="Gene3D" id="1.25.40.10">
    <property type="entry name" value="Tetratricopeptide repeat domain"/>
    <property type="match status" value="2"/>
</dbReference>
<dbReference type="SMART" id="SM01043">
    <property type="entry name" value="BTAD"/>
    <property type="match status" value="1"/>
</dbReference>
<comment type="similarity">
    <text evidence="1">Belongs to the AfsR/DnrI/RedD regulatory family.</text>
</comment>
<evidence type="ECO:0000256" key="3">
    <source>
        <dbReference type="ARBA" id="ARBA00023125"/>
    </source>
</evidence>
<dbReference type="AlphaFoldDB" id="A0A7W9GAV6"/>
<evidence type="ECO:0000256" key="2">
    <source>
        <dbReference type="ARBA" id="ARBA00023015"/>
    </source>
</evidence>
<keyword evidence="5" id="KW-0802">TPR repeat</keyword>
<feature type="repeat" description="TPR" evidence="5">
    <location>
        <begin position="728"/>
        <end position="761"/>
    </location>
</feature>
<dbReference type="SMART" id="SM00862">
    <property type="entry name" value="Trans_reg_C"/>
    <property type="match status" value="1"/>
</dbReference>
<dbReference type="GO" id="GO:0003677">
    <property type="term" value="F:DNA binding"/>
    <property type="evidence" value="ECO:0007669"/>
    <property type="project" value="UniProtKB-UniRule"/>
</dbReference>
<dbReference type="SUPFAM" id="SSF46894">
    <property type="entry name" value="C-terminal effector domain of the bipartite response regulators"/>
    <property type="match status" value="1"/>
</dbReference>
<comment type="caution">
    <text evidence="9">The sequence shown here is derived from an EMBL/GenBank/DDBJ whole genome shotgun (WGS) entry which is preliminary data.</text>
</comment>
<dbReference type="InterPro" id="IPR027417">
    <property type="entry name" value="P-loop_NTPase"/>
</dbReference>
<dbReference type="Pfam" id="PF03704">
    <property type="entry name" value="BTAD"/>
    <property type="match status" value="1"/>
</dbReference>
<accession>A0A7W9GAV6</accession>
<evidence type="ECO:0000313" key="9">
    <source>
        <dbReference type="EMBL" id="MBB5780410.1"/>
    </source>
</evidence>
<feature type="domain" description="OmpR/PhoB-type" evidence="8">
    <location>
        <begin position="1"/>
        <end position="88"/>
    </location>
</feature>
<dbReference type="PANTHER" id="PTHR35807">
    <property type="entry name" value="TRANSCRIPTIONAL REGULATOR REDD-RELATED"/>
    <property type="match status" value="1"/>
</dbReference>
<dbReference type="Gene3D" id="1.10.10.10">
    <property type="entry name" value="Winged helix-like DNA-binding domain superfamily/Winged helix DNA-binding domain"/>
    <property type="match status" value="1"/>
</dbReference>
<dbReference type="GO" id="GO:0006355">
    <property type="term" value="P:regulation of DNA-templated transcription"/>
    <property type="evidence" value="ECO:0007669"/>
    <property type="project" value="InterPro"/>
</dbReference>
<dbReference type="InterPro" id="IPR036388">
    <property type="entry name" value="WH-like_DNA-bd_sf"/>
</dbReference>
<dbReference type="InterPro" id="IPR051677">
    <property type="entry name" value="AfsR-DnrI-RedD_regulator"/>
</dbReference>
<dbReference type="InterPro" id="IPR019734">
    <property type="entry name" value="TPR_rpt"/>
</dbReference>
<dbReference type="PANTHER" id="PTHR35807:SF1">
    <property type="entry name" value="TRANSCRIPTIONAL REGULATOR REDD"/>
    <property type="match status" value="1"/>
</dbReference>
<dbReference type="PROSITE" id="PS51755">
    <property type="entry name" value="OMPR_PHOB"/>
    <property type="match status" value="1"/>
</dbReference>
<protein>
    <submittedName>
        <fullName evidence="9">DNA-binding SARP family transcriptional activator</fullName>
    </submittedName>
</protein>
<dbReference type="GO" id="GO:0043531">
    <property type="term" value="F:ADP binding"/>
    <property type="evidence" value="ECO:0007669"/>
    <property type="project" value="InterPro"/>
</dbReference>
<sequence>MGPLEVLRDGRPISLPAAKQRIVLATLLLRANQNVSPDELIERIWAEAVPHNARSALYTHVTRLRRALGGAGSRRLIRTSDDGYVIDLPPEALDLSRFRELVARAAAGTDAAGEADLLGRALELWRGPVLAGVPSESLQRDVVPLVVEERLRVVDRWFRLGLRLGRDDEMVKVLKEATAEHPFHERLWAQLLVALHRSGRRAEALETYRSVAALLRDELGVDPGQELVRLHSAILAGDPEPARVLDDGHLPPASQPDDPPQSPVRPRQLPSGFASFTGRRAELATLDALLDREDAHASPPIVIAAISGMGGVGKTALAVHWAHSVADRFPDGVLHLNLRGFGPGPPVEPHAALELLLNALGVVGQRVPAETDARSALLRSVLAGRRVLMLLDNARDAAQVRPLLPGSRSFVLVTSRNQMRGLAVREGARPLVLGQFSPGESTALLAAILGPERIGAEPWAAAELARSCVHLPLALTIAAEHATYRPGSPLHTLAEEVRAQRTRLDALDTSDDHEASVRAVLSWSYLALEPPAARMFRLLSLHPGPDVGPGAAAALAGVPVAEARRLLDVLADRSLLERPSREQGRERYRFHDLLHAYAIEQRALADGPAERAAAVRRVLNWYLHTASRAADLVEPTRRRFPDVTDRAPAEPPALEGPEGALAWVEEERAGLVAAVALSAEHGWDDFTWRLAHALWRFFLIRGHVRDWIDTHLRALDAARDTGDPRVLAETMKNLGFAYWRAGHLAEALDHHGRALVLDQESGDGWGEAKTRNHLGFIHDRAGHFAEALRQQQRSLARYREAGDLCGQGRALVGIGNAYRQLGHHSASMVHLKRALAVTCEIGDRWGESLALTAIGFTRLTGGYGAEATRPLYRALAISREMGDRWGESMALIVIGLGRLINGEYGDPSHPLCQALAISREIGDRWSESLALTAMGFASLASGRNAETTRYLRRALTVSHEIRCIAGADDLLHEAFRTAMPRVGHQTLVSTLSFHTRLQLRLAAVDAPRALGPSPC</sequence>
<dbReference type="InterPro" id="IPR001867">
    <property type="entry name" value="OmpR/PhoB-type_DNA-bd"/>
</dbReference>
<dbReference type="CDD" id="cd15831">
    <property type="entry name" value="BTAD"/>
    <property type="match status" value="1"/>
</dbReference>
<dbReference type="CDD" id="cd00383">
    <property type="entry name" value="trans_reg_C"/>
    <property type="match status" value="1"/>
</dbReference>
<reference evidence="9 10" key="1">
    <citation type="submission" date="2020-08" db="EMBL/GenBank/DDBJ databases">
        <title>Sequencing the genomes of 1000 actinobacteria strains.</title>
        <authorList>
            <person name="Klenk H.-P."/>
        </authorList>
    </citation>
    <scope>NUCLEOTIDE SEQUENCE [LARGE SCALE GENOMIC DNA]</scope>
    <source>
        <strain evidence="9 10">DSM 45507</strain>
    </source>
</reference>
<keyword evidence="10" id="KW-1185">Reference proteome</keyword>
<evidence type="ECO:0000256" key="5">
    <source>
        <dbReference type="PROSITE-ProRule" id="PRU00339"/>
    </source>
</evidence>
<dbReference type="InterPro" id="IPR005158">
    <property type="entry name" value="BTAD"/>
</dbReference>
<dbReference type="SMART" id="SM00028">
    <property type="entry name" value="TPR"/>
    <property type="match status" value="5"/>
</dbReference>
<dbReference type="EMBL" id="JACHMB010000001">
    <property type="protein sequence ID" value="MBB5780410.1"/>
    <property type="molecule type" value="Genomic_DNA"/>
</dbReference>
<evidence type="ECO:0000256" key="1">
    <source>
        <dbReference type="ARBA" id="ARBA00005820"/>
    </source>
</evidence>
<organism evidence="9 10">
    <name type="scientific">Nonomuraea jabiensis</name>
    <dbReference type="NCBI Taxonomy" id="882448"/>
    <lineage>
        <taxon>Bacteria</taxon>
        <taxon>Bacillati</taxon>
        <taxon>Actinomycetota</taxon>
        <taxon>Actinomycetes</taxon>
        <taxon>Streptosporangiales</taxon>
        <taxon>Streptosporangiaceae</taxon>
        <taxon>Nonomuraea</taxon>
    </lineage>
</organism>
<feature type="DNA-binding region" description="OmpR/PhoB-type" evidence="6">
    <location>
        <begin position="1"/>
        <end position="88"/>
    </location>
</feature>
<dbReference type="Gene3D" id="3.40.50.300">
    <property type="entry name" value="P-loop containing nucleotide triphosphate hydrolases"/>
    <property type="match status" value="1"/>
</dbReference>
<dbReference type="Pfam" id="PF13424">
    <property type="entry name" value="TPR_12"/>
    <property type="match status" value="1"/>
</dbReference>
<dbReference type="PROSITE" id="PS50005">
    <property type="entry name" value="TPR"/>
    <property type="match status" value="1"/>
</dbReference>
<dbReference type="Pfam" id="PF13374">
    <property type="entry name" value="TPR_10"/>
    <property type="match status" value="1"/>
</dbReference>
<gene>
    <name evidence="9" type="ORF">HD596_007166</name>
</gene>
<name>A0A7W9GAV6_9ACTN</name>
<keyword evidence="4" id="KW-0804">Transcription</keyword>
<dbReference type="RefSeq" id="WP_185073838.1">
    <property type="nucleotide sequence ID" value="NZ_JACHMB010000001.1"/>
</dbReference>